<evidence type="ECO:0000256" key="4">
    <source>
        <dbReference type="ARBA" id="ARBA00022692"/>
    </source>
</evidence>
<dbReference type="PROSITE" id="PS50928">
    <property type="entry name" value="ABC_TM1"/>
    <property type="match status" value="1"/>
</dbReference>
<dbReference type="InterPro" id="IPR000515">
    <property type="entry name" value="MetI-like"/>
</dbReference>
<evidence type="ECO:0000256" key="6">
    <source>
        <dbReference type="ARBA" id="ARBA00023136"/>
    </source>
</evidence>
<evidence type="ECO:0000256" key="3">
    <source>
        <dbReference type="ARBA" id="ARBA00022475"/>
    </source>
</evidence>
<dbReference type="Proteomes" id="UP001147653">
    <property type="component" value="Unassembled WGS sequence"/>
</dbReference>
<gene>
    <name evidence="9" type="ORF">OJ997_05450</name>
</gene>
<comment type="subcellular location">
    <subcellularLocation>
        <location evidence="1 7">Cell membrane</location>
        <topology evidence="1 7">Multi-pass membrane protein</topology>
    </subcellularLocation>
</comment>
<proteinExistence type="inferred from homology"/>
<dbReference type="InterPro" id="IPR050901">
    <property type="entry name" value="BP-dep_ABC_trans_perm"/>
</dbReference>
<dbReference type="CDD" id="cd06261">
    <property type="entry name" value="TM_PBP2"/>
    <property type="match status" value="1"/>
</dbReference>
<evidence type="ECO:0000259" key="8">
    <source>
        <dbReference type="PROSITE" id="PS50928"/>
    </source>
</evidence>
<feature type="transmembrane region" description="Helical" evidence="7">
    <location>
        <begin position="185"/>
        <end position="210"/>
    </location>
</feature>
<dbReference type="Gene3D" id="1.10.3720.10">
    <property type="entry name" value="MetI-like"/>
    <property type="match status" value="1"/>
</dbReference>
<dbReference type="RefSeq" id="WP_270024033.1">
    <property type="nucleotide sequence ID" value="NZ_JAPDDP010000007.1"/>
</dbReference>
<accession>A0A9X3N772</accession>
<keyword evidence="10" id="KW-1185">Reference proteome</keyword>
<keyword evidence="4 7" id="KW-0812">Transmembrane</keyword>
<name>A0A9X3N772_9ACTN</name>
<keyword evidence="2 7" id="KW-0813">Transport</keyword>
<evidence type="ECO:0000313" key="9">
    <source>
        <dbReference type="EMBL" id="MDA0179730.1"/>
    </source>
</evidence>
<keyword evidence="6 7" id="KW-0472">Membrane</keyword>
<dbReference type="EMBL" id="JAPDDP010000007">
    <property type="protein sequence ID" value="MDA0179730.1"/>
    <property type="molecule type" value="Genomic_DNA"/>
</dbReference>
<dbReference type="SUPFAM" id="SSF161098">
    <property type="entry name" value="MetI-like"/>
    <property type="match status" value="1"/>
</dbReference>
<evidence type="ECO:0000256" key="7">
    <source>
        <dbReference type="RuleBase" id="RU363032"/>
    </source>
</evidence>
<protein>
    <submittedName>
        <fullName evidence="9">Carbohydrate ABC transporter permease</fullName>
    </submittedName>
</protein>
<evidence type="ECO:0000313" key="10">
    <source>
        <dbReference type="Proteomes" id="UP001147653"/>
    </source>
</evidence>
<dbReference type="Pfam" id="PF00528">
    <property type="entry name" value="BPD_transp_1"/>
    <property type="match status" value="1"/>
</dbReference>
<feature type="transmembrane region" description="Helical" evidence="7">
    <location>
        <begin position="12"/>
        <end position="30"/>
    </location>
</feature>
<feature type="transmembrane region" description="Helical" evidence="7">
    <location>
        <begin position="105"/>
        <end position="129"/>
    </location>
</feature>
<evidence type="ECO:0000256" key="5">
    <source>
        <dbReference type="ARBA" id="ARBA00022989"/>
    </source>
</evidence>
<feature type="domain" description="ABC transmembrane type-1" evidence="8">
    <location>
        <begin position="67"/>
        <end position="263"/>
    </location>
</feature>
<dbReference type="PANTHER" id="PTHR32243">
    <property type="entry name" value="MALTOSE TRANSPORT SYSTEM PERMEASE-RELATED"/>
    <property type="match status" value="1"/>
</dbReference>
<keyword evidence="3" id="KW-1003">Cell membrane</keyword>
<dbReference type="GO" id="GO:0005886">
    <property type="term" value="C:plasma membrane"/>
    <property type="evidence" value="ECO:0007669"/>
    <property type="project" value="UniProtKB-SubCell"/>
</dbReference>
<sequence>MNARLVNRGLDALTWLVLLVMLSPILWLVAASLQTDGQLSRGAYNLLEPTFTAFSRMWQTVDFERYLLNSLIICTAAALCATAFASCAGYALARFKFRGATGLSLGVVGTQLIPGSLFLLPVFMGFVWLKQNTPVALFDTHLGMILVYTAFFTPVAIYFMRYFFAAIPRDLEEAAMVDGCTRFGAFVKIVLPAAAPGLVATFVYAFLFAWDELLFVAALTQENAETIPIGIRNFIGNYQERTAQLMAAGVVSTLPVLIAFFATQRWLVKGITAGAVKG</sequence>
<comment type="caution">
    <text evidence="9">The sequence shown here is derived from an EMBL/GenBank/DDBJ whole genome shotgun (WGS) entry which is preliminary data.</text>
</comment>
<dbReference type="GO" id="GO:0055085">
    <property type="term" value="P:transmembrane transport"/>
    <property type="evidence" value="ECO:0007669"/>
    <property type="project" value="InterPro"/>
</dbReference>
<dbReference type="AlphaFoldDB" id="A0A9X3N772"/>
<evidence type="ECO:0000256" key="2">
    <source>
        <dbReference type="ARBA" id="ARBA00022448"/>
    </source>
</evidence>
<evidence type="ECO:0000256" key="1">
    <source>
        <dbReference type="ARBA" id="ARBA00004651"/>
    </source>
</evidence>
<feature type="transmembrane region" description="Helical" evidence="7">
    <location>
        <begin position="141"/>
        <end position="164"/>
    </location>
</feature>
<dbReference type="InterPro" id="IPR035906">
    <property type="entry name" value="MetI-like_sf"/>
</dbReference>
<feature type="transmembrane region" description="Helical" evidence="7">
    <location>
        <begin position="243"/>
        <end position="262"/>
    </location>
</feature>
<reference evidence="9" key="1">
    <citation type="submission" date="2022-10" db="EMBL/GenBank/DDBJ databases">
        <title>The WGS of Solirubrobacter phytolaccae KCTC 29190.</title>
        <authorList>
            <person name="Jiang Z."/>
        </authorList>
    </citation>
    <scope>NUCLEOTIDE SEQUENCE</scope>
    <source>
        <strain evidence="9">KCTC 29190</strain>
    </source>
</reference>
<dbReference type="PANTHER" id="PTHR32243:SF18">
    <property type="entry name" value="INNER MEMBRANE ABC TRANSPORTER PERMEASE PROTEIN YCJP"/>
    <property type="match status" value="1"/>
</dbReference>
<organism evidence="9 10">
    <name type="scientific">Solirubrobacter phytolaccae</name>
    <dbReference type="NCBI Taxonomy" id="1404360"/>
    <lineage>
        <taxon>Bacteria</taxon>
        <taxon>Bacillati</taxon>
        <taxon>Actinomycetota</taxon>
        <taxon>Thermoleophilia</taxon>
        <taxon>Solirubrobacterales</taxon>
        <taxon>Solirubrobacteraceae</taxon>
        <taxon>Solirubrobacter</taxon>
    </lineage>
</organism>
<keyword evidence="5 7" id="KW-1133">Transmembrane helix</keyword>
<comment type="similarity">
    <text evidence="7">Belongs to the binding-protein-dependent transport system permease family.</text>
</comment>
<feature type="transmembrane region" description="Helical" evidence="7">
    <location>
        <begin position="66"/>
        <end position="93"/>
    </location>
</feature>